<organism evidence="5 6">
    <name type="scientific">Anaeramoeba ignava</name>
    <name type="common">Anaerobic marine amoeba</name>
    <dbReference type="NCBI Taxonomy" id="1746090"/>
    <lineage>
        <taxon>Eukaryota</taxon>
        <taxon>Metamonada</taxon>
        <taxon>Anaeramoebidae</taxon>
        <taxon>Anaeramoeba</taxon>
    </lineage>
</organism>
<dbReference type="InterPro" id="IPR036846">
    <property type="entry name" value="GM2-AP_sf"/>
</dbReference>
<evidence type="ECO:0000256" key="2">
    <source>
        <dbReference type="SAM" id="Phobius"/>
    </source>
</evidence>
<dbReference type="Gene3D" id="2.70.220.10">
    <property type="entry name" value="Ganglioside GM2 activator"/>
    <property type="match status" value="1"/>
</dbReference>
<dbReference type="OrthoDB" id="6409159at2759"/>
<feature type="signal peptide" evidence="3">
    <location>
        <begin position="1"/>
        <end position="19"/>
    </location>
</feature>
<evidence type="ECO:0000259" key="4">
    <source>
        <dbReference type="Pfam" id="PF02221"/>
    </source>
</evidence>
<accession>A0A9Q0LRF6</accession>
<feature type="domain" description="MD-2-related lipid-recognition" evidence="4">
    <location>
        <begin position="20"/>
        <end position="143"/>
    </location>
</feature>
<keyword evidence="2" id="KW-0812">Transmembrane</keyword>
<dbReference type="InterPro" id="IPR003172">
    <property type="entry name" value="ML_dom"/>
</dbReference>
<evidence type="ECO:0000313" key="6">
    <source>
        <dbReference type="Proteomes" id="UP001149090"/>
    </source>
</evidence>
<proteinExistence type="predicted"/>
<evidence type="ECO:0000313" key="5">
    <source>
        <dbReference type="EMBL" id="KAJ5076560.1"/>
    </source>
</evidence>
<dbReference type="EMBL" id="JAPDFW010000060">
    <property type="protein sequence ID" value="KAJ5076560.1"/>
    <property type="molecule type" value="Genomic_DNA"/>
</dbReference>
<dbReference type="Pfam" id="PF02221">
    <property type="entry name" value="E1_DerP2_DerF2"/>
    <property type="match status" value="1"/>
</dbReference>
<evidence type="ECO:0000256" key="3">
    <source>
        <dbReference type="SAM" id="SignalP"/>
    </source>
</evidence>
<feature type="transmembrane region" description="Helical" evidence="2">
    <location>
        <begin position="357"/>
        <end position="381"/>
    </location>
</feature>
<evidence type="ECO:0000256" key="1">
    <source>
        <dbReference type="ARBA" id="ARBA00022729"/>
    </source>
</evidence>
<keyword evidence="6" id="KW-1185">Reference proteome</keyword>
<keyword evidence="2" id="KW-0472">Membrane</keyword>
<dbReference type="AlphaFoldDB" id="A0A9Q0LRF6"/>
<sequence>MNWFIYKILVLFFISLSLASVEWDNCGVSLPITIQNIDYSPSNAVEIDSLLNVTVTIDIQTGYSIPTGSQLKLQVWVENFNGDPIISDYFPICSISDQIHCPVSAGQLLFKEVNLQVPEFPVGHYKAKLEFFNGTTELGCSDIYWTIWAPEPPPTCYFQSSTVASGLNSDFHYEHLLPKDRLVNDWVQVGSLGPEGPFVNGNLTGFTATNDNTFGMNISSMSFEYALNATLTQIVNGNTFSYSGLFWVGSAEMDMNTWSKCFWKGEITFNASYSTTTGEVLSMTGEITVDPGSSYPPAWPGPQTFGKLNPIKISYVNSDQWGFHAQREICQCTIDNCGVCGGDGSSCATSTSKSSNAGAIAAGVIVPVVVIVGVVFGVIYYKKKKREHHIRETVMSSEIGDTENWTKITN</sequence>
<reference evidence="5" key="1">
    <citation type="submission" date="2022-10" db="EMBL/GenBank/DDBJ databases">
        <title>Novel sulphate-reducing endosymbionts in the free-living metamonad Anaeramoeba.</title>
        <authorList>
            <person name="Jerlstrom-Hultqvist J."/>
            <person name="Cepicka I."/>
            <person name="Gallot-Lavallee L."/>
            <person name="Salas-Leiva D."/>
            <person name="Curtis B.A."/>
            <person name="Zahonova K."/>
            <person name="Pipaliya S."/>
            <person name="Dacks J."/>
            <person name="Roger A.J."/>
        </authorList>
    </citation>
    <scope>NUCLEOTIDE SEQUENCE</scope>
    <source>
        <strain evidence="5">BMAN</strain>
    </source>
</reference>
<protein>
    <submittedName>
        <fullName evidence="5">Md-2-related lipid-recognition protein rosy1</fullName>
    </submittedName>
</protein>
<keyword evidence="2" id="KW-1133">Transmembrane helix</keyword>
<dbReference type="Proteomes" id="UP001149090">
    <property type="component" value="Unassembled WGS sequence"/>
</dbReference>
<gene>
    <name evidence="5" type="ORF">M0811_06140</name>
</gene>
<comment type="caution">
    <text evidence="5">The sequence shown here is derived from an EMBL/GenBank/DDBJ whole genome shotgun (WGS) entry which is preliminary data.</text>
</comment>
<keyword evidence="1 3" id="KW-0732">Signal</keyword>
<feature type="chain" id="PRO_5040356392" evidence="3">
    <location>
        <begin position="20"/>
        <end position="410"/>
    </location>
</feature>
<name>A0A9Q0LRF6_ANAIG</name>